<dbReference type="GeneID" id="40727059"/>
<dbReference type="PANTHER" id="PTHR23502:SF186">
    <property type="entry name" value="MAJOR FACILITATOR SUPERFAMILY (MFS) PROFILE DOMAIN-CONTAINING PROTEIN"/>
    <property type="match status" value="1"/>
</dbReference>
<evidence type="ECO:0000256" key="9">
    <source>
        <dbReference type="SAM" id="Phobius"/>
    </source>
</evidence>
<dbReference type="EMBL" id="SRRM01000015">
    <property type="protein sequence ID" value="TKY86876.1"/>
    <property type="molecule type" value="Genomic_DNA"/>
</dbReference>
<dbReference type="Gene3D" id="1.20.1250.20">
    <property type="entry name" value="MFS general substrate transporter like domains"/>
    <property type="match status" value="2"/>
</dbReference>
<feature type="region of interest" description="Disordered" evidence="8">
    <location>
        <begin position="440"/>
        <end position="497"/>
    </location>
</feature>
<dbReference type="Pfam" id="PF07690">
    <property type="entry name" value="MFS_1"/>
    <property type="match status" value="1"/>
</dbReference>
<feature type="transmembrane region" description="Helical" evidence="9">
    <location>
        <begin position="199"/>
        <end position="220"/>
    </location>
</feature>
<dbReference type="PROSITE" id="PS50850">
    <property type="entry name" value="MFS"/>
    <property type="match status" value="1"/>
</dbReference>
<feature type="transmembrane region" description="Helical" evidence="9">
    <location>
        <begin position="556"/>
        <end position="582"/>
    </location>
</feature>
<dbReference type="InterPro" id="IPR011701">
    <property type="entry name" value="MFS"/>
</dbReference>
<evidence type="ECO:0000256" key="5">
    <source>
        <dbReference type="ARBA" id="ARBA00022989"/>
    </source>
</evidence>
<gene>
    <name evidence="11" type="ORF">EX895_004164</name>
</gene>
<dbReference type="Proteomes" id="UP000306050">
    <property type="component" value="Chromosome SGRAM_23"/>
</dbReference>
<feature type="compositionally biased region" description="Low complexity" evidence="8">
    <location>
        <begin position="459"/>
        <end position="474"/>
    </location>
</feature>
<evidence type="ECO:0000256" key="1">
    <source>
        <dbReference type="ARBA" id="ARBA00004651"/>
    </source>
</evidence>
<dbReference type="GO" id="GO:0022857">
    <property type="term" value="F:transmembrane transporter activity"/>
    <property type="evidence" value="ECO:0007669"/>
    <property type="project" value="InterPro"/>
</dbReference>
<feature type="transmembrane region" description="Helical" evidence="9">
    <location>
        <begin position="108"/>
        <end position="125"/>
    </location>
</feature>
<keyword evidence="12" id="KW-1185">Reference proteome</keyword>
<dbReference type="KEGG" id="sgra:EX895_004164"/>
<feature type="transmembrane region" description="Helical" evidence="9">
    <location>
        <begin position="226"/>
        <end position="247"/>
    </location>
</feature>
<feature type="domain" description="Major facilitator superfamily (MFS) profile" evidence="10">
    <location>
        <begin position="70"/>
        <end position="646"/>
    </location>
</feature>
<comment type="caution">
    <text evidence="11">The sequence shown here is derived from an EMBL/GenBank/DDBJ whole genome shotgun (WGS) entry which is preliminary data.</text>
</comment>
<evidence type="ECO:0000256" key="6">
    <source>
        <dbReference type="ARBA" id="ARBA00023136"/>
    </source>
</evidence>
<evidence type="ECO:0000313" key="11">
    <source>
        <dbReference type="EMBL" id="TKY86876.1"/>
    </source>
</evidence>
<feature type="transmembrane region" description="Helical" evidence="9">
    <location>
        <begin position="68"/>
        <end position="88"/>
    </location>
</feature>
<feature type="transmembrane region" description="Helical" evidence="9">
    <location>
        <begin position="529"/>
        <end position="550"/>
    </location>
</feature>
<evidence type="ECO:0000256" key="2">
    <source>
        <dbReference type="ARBA" id="ARBA00022448"/>
    </source>
</evidence>
<dbReference type="CDD" id="cd17323">
    <property type="entry name" value="MFS_Tpo1_MDR_like"/>
    <property type="match status" value="1"/>
</dbReference>
<evidence type="ECO:0000256" key="3">
    <source>
        <dbReference type="ARBA" id="ARBA00022475"/>
    </source>
</evidence>
<keyword evidence="3" id="KW-1003">Cell membrane</keyword>
<dbReference type="SUPFAM" id="SSF103473">
    <property type="entry name" value="MFS general substrate transporter"/>
    <property type="match status" value="2"/>
</dbReference>
<feature type="transmembrane region" description="Helical" evidence="9">
    <location>
        <begin position="316"/>
        <end position="341"/>
    </location>
</feature>
<sequence>MAAMTTSTPLASIQSTAPASHPNSSSPTTHYDATISTCSLQPLTAAEIDAITLIGPEDSRHWSHGKKWMTTVIISLMGFISPLGSSILVPGNGFVDHTFGLGSRTLSLLPVSLFVIGLGIGPFILAPCSETVGRQPVYVSTSFLFIAFNLASAFSPNFVVLNVLRVLAGAAGSTGPSLGAGSIGDMFSPKERGRAQSLYGLGPLMGPVLGSIIGCFIAAGTRDWRWLLHTLTIMSAVVFVIIVLFLNETYAPVLLRKKRERAVEQRLHEIRQLNPTTATLLGLTRIQKARAYLRKLLPSDDVLAKIKVAQSRPFRLLFTNPICAIFSYYLGFCYGIIYLFITQHPLLFMTRDGEPDAPSPMVLPTYDWSLGISGLSYLGLGLGFLVAAFTNAALQDEIYARLVAADGKIGWWLLKDREGIRRVMQESEFDRVARQQADLEKGAGAAAKPSEELDRSIHAGGSSRRGSDSAGEGANSALGNVTPAANHDPQPPHSPIILDDEKKHHCARIPASTAGAAVEPKKGRPEYRLPLCFVGMCILPIGLLLFGWSAANQTHWMVPLIGSFLVGCATILCFQTILVYLVDAFVPYSASATACAVLIRSILAAAFPLCAEYMFEALGYGWSCTLLAGIGMVGLPVPLVLYRYGEGLRTRYKFEG</sequence>
<dbReference type="PANTHER" id="PTHR23502">
    <property type="entry name" value="MAJOR FACILITATOR SUPERFAMILY"/>
    <property type="match status" value="1"/>
</dbReference>
<proteinExistence type="inferred from homology"/>
<protein>
    <recommendedName>
        <fullName evidence="10">Major facilitator superfamily (MFS) profile domain-containing protein</fullName>
    </recommendedName>
</protein>
<organism evidence="11 12">
    <name type="scientific">Sporisorium graminicola</name>
    <dbReference type="NCBI Taxonomy" id="280036"/>
    <lineage>
        <taxon>Eukaryota</taxon>
        <taxon>Fungi</taxon>
        <taxon>Dikarya</taxon>
        <taxon>Basidiomycota</taxon>
        <taxon>Ustilaginomycotina</taxon>
        <taxon>Ustilaginomycetes</taxon>
        <taxon>Ustilaginales</taxon>
        <taxon>Ustilaginaceae</taxon>
        <taxon>Sporisorium</taxon>
    </lineage>
</organism>
<accession>A0A4U7KS53</accession>
<evidence type="ECO:0000259" key="10">
    <source>
        <dbReference type="PROSITE" id="PS50850"/>
    </source>
</evidence>
<comment type="similarity">
    <text evidence="7">Belongs to the major facilitator superfamily. DHA1 family. Polyamines/proton antiporter (TC 2.A.1.2.16) subfamily.</text>
</comment>
<comment type="subcellular location">
    <subcellularLocation>
        <location evidence="1">Cell membrane</location>
        <topology evidence="1">Multi-pass membrane protein</topology>
    </subcellularLocation>
</comment>
<keyword evidence="4 9" id="KW-0812">Transmembrane</keyword>
<keyword evidence="6 9" id="KW-0472">Membrane</keyword>
<evidence type="ECO:0000256" key="4">
    <source>
        <dbReference type="ARBA" id="ARBA00022692"/>
    </source>
</evidence>
<reference evidence="11 12" key="1">
    <citation type="submission" date="2019-05" db="EMBL/GenBank/DDBJ databases">
        <title>Sporisorium graminicola CBS 10092 draft sequencing and annotation.</title>
        <authorList>
            <person name="Solano-Gonzalez S."/>
            <person name="Caddick M.X."/>
            <person name="Darby A."/>
        </authorList>
    </citation>
    <scope>NUCLEOTIDE SEQUENCE [LARGE SCALE GENOMIC DNA]</scope>
    <source>
        <strain evidence="11 12">CBS 10092</strain>
    </source>
</reference>
<dbReference type="GO" id="GO:0005886">
    <property type="term" value="C:plasma membrane"/>
    <property type="evidence" value="ECO:0007669"/>
    <property type="project" value="UniProtKB-SubCell"/>
</dbReference>
<evidence type="ECO:0000256" key="8">
    <source>
        <dbReference type="SAM" id="MobiDB-lite"/>
    </source>
</evidence>
<evidence type="ECO:0000256" key="7">
    <source>
        <dbReference type="ARBA" id="ARBA00038459"/>
    </source>
</evidence>
<dbReference type="OrthoDB" id="6770063at2759"/>
<feature type="transmembrane region" description="Helical" evidence="9">
    <location>
        <begin position="594"/>
        <end position="614"/>
    </location>
</feature>
<keyword evidence="5 9" id="KW-1133">Transmembrane helix</keyword>
<dbReference type="InterPro" id="IPR020846">
    <property type="entry name" value="MFS_dom"/>
</dbReference>
<name>A0A4U7KS53_9BASI</name>
<dbReference type="InterPro" id="IPR036259">
    <property type="entry name" value="MFS_trans_sf"/>
</dbReference>
<feature type="transmembrane region" description="Helical" evidence="9">
    <location>
        <begin position="137"/>
        <end position="154"/>
    </location>
</feature>
<feature type="transmembrane region" description="Helical" evidence="9">
    <location>
        <begin position="620"/>
        <end position="642"/>
    </location>
</feature>
<feature type="transmembrane region" description="Helical" evidence="9">
    <location>
        <begin position="368"/>
        <end position="394"/>
    </location>
</feature>
<feature type="region of interest" description="Disordered" evidence="8">
    <location>
        <begin position="1"/>
        <end position="30"/>
    </location>
</feature>
<keyword evidence="2" id="KW-0813">Transport</keyword>
<dbReference type="RefSeq" id="XP_029738861.1">
    <property type="nucleotide sequence ID" value="XM_029884760.1"/>
</dbReference>
<evidence type="ECO:0000313" key="12">
    <source>
        <dbReference type="Proteomes" id="UP000306050"/>
    </source>
</evidence>
<dbReference type="AlphaFoldDB" id="A0A4U7KS53"/>